<feature type="transmembrane region" description="Helical" evidence="5">
    <location>
        <begin position="117"/>
        <end position="134"/>
    </location>
</feature>
<feature type="domain" description="Methylamine utilisation protein MauE" evidence="6">
    <location>
        <begin position="7"/>
        <end position="132"/>
    </location>
</feature>
<gene>
    <name evidence="7" type="ORF">IC610_19755</name>
</gene>
<evidence type="ECO:0000259" key="6">
    <source>
        <dbReference type="Pfam" id="PF07291"/>
    </source>
</evidence>
<evidence type="ECO:0000256" key="3">
    <source>
        <dbReference type="ARBA" id="ARBA00022989"/>
    </source>
</evidence>
<evidence type="ECO:0000313" key="8">
    <source>
        <dbReference type="Proteomes" id="UP000637299"/>
    </source>
</evidence>
<accession>A0ABR8ZH84</accession>
<evidence type="ECO:0000256" key="4">
    <source>
        <dbReference type="ARBA" id="ARBA00023136"/>
    </source>
</evidence>
<evidence type="ECO:0000256" key="5">
    <source>
        <dbReference type="SAM" id="Phobius"/>
    </source>
</evidence>
<dbReference type="InterPro" id="IPR009908">
    <property type="entry name" value="Methylamine_util_MauE"/>
</dbReference>
<keyword evidence="3 5" id="KW-1133">Transmembrane helix</keyword>
<evidence type="ECO:0000256" key="1">
    <source>
        <dbReference type="ARBA" id="ARBA00004141"/>
    </source>
</evidence>
<comment type="caution">
    <text evidence="7">The sequence shown here is derived from an EMBL/GenBank/DDBJ whole genome shotgun (WGS) entry which is preliminary data.</text>
</comment>
<feature type="transmembrane region" description="Helical" evidence="5">
    <location>
        <begin position="146"/>
        <end position="165"/>
    </location>
</feature>
<feature type="transmembrane region" description="Helical" evidence="5">
    <location>
        <begin position="45"/>
        <end position="68"/>
    </location>
</feature>
<dbReference type="RefSeq" id="WP_191738593.1">
    <property type="nucleotide sequence ID" value="NZ_JACYFS010000014.1"/>
</dbReference>
<dbReference type="Pfam" id="PF07291">
    <property type="entry name" value="MauE"/>
    <property type="match status" value="1"/>
</dbReference>
<proteinExistence type="predicted"/>
<dbReference type="Proteomes" id="UP000637299">
    <property type="component" value="Unassembled WGS sequence"/>
</dbReference>
<feature type="transmembrane region" description="Helical" evidence="5">
    <location>
        <begin position="75"/>
        <end position="97"/>
    </location>
</feature>
<feature type="transmembrane region" description="Helical" evidence="5">
    <location>
        <begin position="7"/>
        <end position="25"/>
    </location>
</feature>
<sequence>MKNIRYYFISATVGFFILLFCYAAISKAIDFENFQVQIGQSPLLSAYANTVSYGVIAIEIFTVILLCFKKLRTAGLYCSTALMSAFTVYIYLILNYSDFVPCSCGGILEKLGWTEHLVFNIFCVILGAAAVFSTDYDTGQRAKSTLGMLTIFNSTACVIVVFLFITSEQIIKKDNNFTRRFLMHPVVEHQIKVLDNDNYYFAGADDKNVYLGNRKFPQKILTVDSAMKNQTYMEIRLDITEFPYRKIETQVRYPFYYIYDGTVPVIKKGMLGNPDPRTISDKDAYFSQLGIVSNTNFILRTQSSKTGQLLIASLQTRQKNTIRIHANFLEKQTDGVFDSDGRLITDAGSPEIIYTYAYRNQFIVADSNAQIKHRLNTIDTVTRAHIKSVQVNNGIFKMNRPPLRVNGLSRVHRRLLFNHSQLKGRYESRKSWNTSRVIDIYRTDQKLYVGSLHLPDKNKIPVTDFIVTDHHLYAIAGNQLIQYILTRPVLKHYQ</sequence>
<evidence type="ECO:0000256" key="2">
    <source>
        <dbReference type="ARBA" id="ARBA00022692"/>
    </source>
</evidence>
<keyword evidence="2 5" id="KW-0812">Transmembrane</keyword>
<reference evidence="7 8" key="1">
    <citation type="submission" date="2020-09" db="EMBL/GenBank/DDBJ databases">
        <title>Genome seq and assembly of Chryseobacterium sp.</title>
        <authorList>
            <person name="Chhetri G."/>
        </authorList>
    </citation>
    <scope>NUCLEOTIDE SEQUENCE [LARGE SCALE GENOMIC DNA]</scope>
    <source>
        <strain evidence="7 8">GCR10</strain>
    </source>
</reference>
<dbReference type="EMBL" id="JACYFS010000014">
    <property type="protein sequence ID" value="MBD8084645.1"/>
    <property type="molecule type" value="Genomic_DNA"/>
</dbReference>
<protein>
    <submittedName>
        <fullName evidence="7">Tellurium resistance protein TerC</fullName>
    </submittedName>
</protein>
<name>A0ABR8ZH84_9FLAO</name>
<keyword evidence="8" id="KW-1185">Reference proteome</keyword>
<keyword evidence="4 5" id="KW-0472">Membrane</keyword>
<organism evidence="7 8">
    <name type="scientific">Chryseobacterium caseinilyticum</name>
    <dbReference type="NCBI Taxonomy" id="2771428"/>
    <lineage>
        <taxon>Bacteria</taxon>
        <taxon>Pseudomonadati</taxon>
        <taxon>Bacteroidota</taxon>
        <taxon>Flavobacteriia</taxon>
        <taxon>Flavobacteriales</taxon>
        <taxon>Weeksellaceae</taxon>
        <taxon>Chryseobacterium group</taxon>
        <taxon>Chryseobacterium</taxon>
    </lineage>
</organism>
<comment type="subcellular location">
    <subcellularLocation>
        <location evidence="1">Membrane</location>
        <topology evidence="1">Multi-pass membrane protein</topology>
    </subcellularLocation>
</comment>
<evidence type="ECO:0000313" key="7">
    <source>
        <dbReference type="EMBL" id="MBD8084645.1"/>
    </source>
</evidence>